<keyword evidence="1" id="KW-0472">Membrane</keyword>
<dbReference type="AlphaFoldDB" id="T1DDY7"/>
<feature type="transmembrane region" description="Helical" evidence="1">
    <location>
        <begin position="27"/>
        <end position="48"/>
    </location>
</feature>
<keyword evidence="1" id="KW-0812">Transmembrane</keyword>
<name>T1DDY7_9DIPT</name>
<organism evidence="2">
    <name type="scientific">Psorophora albipes</name>
    <dbReference type="NCBI Taxonomy" id="869069"/>
    <lineage>
        <taxon>Eukaryota</taxon>
        <taxon>Metazoa</taxon>
        <taxon>Ecdysozoa</taxon>
        <taxon>Arthropoda</taxon>
        <taxon>Hexapoda</taxon>
        <taxon>Insecta</taxon>
        <taxon>Pterygota</taxon>
        <taxon>Neoptera</taxon>
        <taxon>Endopterygota</taxon>
        <taxon>Diptera</taxon>
        <taxon>Nematocera</taxon>
        <taxon>Culicoidea</taxon>
        <taxon>Culicidae</taxon>
        <taxon>Culicinae</taxon>
        <taxon>Aedini</taxon>
        <taxon>Psorophora</taxon>
    </lineage>
</organism>
<feature type="non-terminal residue" evidence="2">
    <location>
        <position position="1"/>
    </location>
</feature>
<keyword evidence="1" id="KW-1133">Transmembrane helix</keyword>
<dbReference type="EMBL" id="GALA01001262">
    <property type="protein sequence ID" value="JAA93590.1"/>
    <property type="molecule type" value="mRNA"/>
</dbReference>
<sequence length="70" mass="8361">QFICYRYSKMITGFAISRKKMFIKLSYKFVSMIAESIFFMMPSIHFFAVNFDFSTINTTKKIANFAINFW</sequence>
<accession>T1DDY7</accession>
<proteinExistence type="evidence at transcript level"/>
<protein>
    <submittedName>
        <fullName evidence="2">Uncharacterized protein</fullName>
    </submittedName>
</protein>
<evidence type="ECO:0000313" key="2">
    <source>
        <dbReference type="EMBL" id="JAA93590.1"/>
    </source>
</evidence>
<reference evidence="2" key="1">
    <citation type="journal article" date="2013" name="BMC Genomics">
        <title>A deep insight into the sialotranscriptome of the mosquito, Psorophora albipes.</title>
        <authorList>
            <person name="Chagas A.C."/>
            <person name="Calvo E."/>
            <person name="Rios-Velasquez C.M."/>
            <person name="Pessoa F.A."/>
            <person name="Medeiros J.F."/>
            <person name="Ribeiro J.M."/>
        </authorList>
    </citation>
    <scope>NUCLEOTIDE SEQUENCE</scope>
</reference>
<evidence type="ECO:0000256" key="1">
    <source>
        <dbReference type="SAM" id="Phobius"/>
    </source>
</evidence>